<keyword evidence="3" id="KW-1185">Reference proteome</keyword>
<accession>A0ABP1QUT7</accession>
<dbReference type="EMBL" id="CAXLJM020000048">
    <property type="protein sequence ID" value="CAL8112257.1"/>
    <property type="molecule type" value="Genomic_DNA"/>
</dbReference>
<dbReference type="Proteomes" id="UP001642540">
    <property type="component" value="Unassembled WGS sequence"/>
</dbReference>
<organism evidence="2 3">
    <name type="scientific">Orchesella dallaii</name>
    <dbReference type="NCBI Taxonomy" id="48710"/>
    <lineage>
        <taxon>Eukaryota</taxon>
        <taxon>Metazoa</taxon>
        <taxon>Ecdysozoa</taxon>
        <taxon>Arthropoda</taxon>
        <taxon>Hexapoda</taxon>
        <taxon>Collembola</taxon>
        <taxon>Entomobryomorpha</taxon>
        <taxon>Entomobryoidea</taxon>
        <taxon>Orchesellidae</taxon>
        <taxon>Orchesellinae</taxon>
        <taxon>Orchesella</taxon>
    </lineage>
</organism>
<feature type="transmembrane region" description="Helical" evidence="1">
    <location>
        <begin position="155"/>
        <end position="179"/>
    </location>
</feature>
<evidence type="ECO:0008006" key="4">
    <source>
        <dbReference type="Google" id="ProtNLM"/>
    </source>
</evidence>
<feature type="transmembrane region" description="Helical" evidence="1">
    <location>
        <begin position="199"/>
        <end position="231"/>
    </location>
</feature>
<evidence type="ECO:0000256" key="1">
    <source>
        <dbReference type="SAM" id="Phobius"/>
    </source>
</evidence>
<proteinExistence type="predicted"/>
<keyword evidence="1" id="KW-0812">Transmembrane</keyword>
<evidence type="ECO:0000313" key="2">
    <source>
        <dbReference type="EMBL" id="CAL8112257.1"/>
    </source>
</evidence>
<gene>
    <name evidence="2" type="ORF">ODALV1_LOCUS15562</name>
</gene>
<protein>
    <recommendedName>
        <fullName evidence="4">Odorant receptor</fullName>
    </recommendedName>
</protein>
<keyword evidence="1" id="KW-1133">Transmembrane helix</keyword>
<feature type="transmembrane region" description="Helical" evidence="1">
    <location>
        <begin position="91"/>
        <end position="112"/>
    </location>
</feature>
<sequence>MISKKAIKLFGLKVRSMIYCGGTFYYWDSANEKLVRAHNFLVFNMAYGGSFGMMLSLIHGIHMYITSNLEPDDEEGGAEEDGAMHIFATRMFQVGEMIIMTCISFLCLTIVLKLDDFIYLTNQIFTYNKWFTEMLKSKNIELDADHKRAIKLLDILMITVFIISAILPFALASCVLHPIEPTHILMEDMFEVEVGFYGFFIPLLGLIAASMYGCGNLVVMLCWNIAFYYMISTTCLQDLMPVEVDRRLHGKRAMMLTNFFGVMDDNDILKITPSNLSKQILVELCQSYWVIM</sequence>
<evidence type="ECO:0000313" key="3">
    <source>
        <dbReference type="Proteomes" id="UP001642540"/>
    </source>
</evidence>
<reference evidence="2 3" key="1">
    <citation type="submission" date="2024-08" db="EMBL/GenBank/DDBJ databases">
        <authorList>
            <person name="Cucini C."/>
            <person name="Frati F."/>
        </authorList>
    </citation>
    <scope>NUCLEOTIDE SEQUENCE [LARGE SCALE GENOMIC DNA]</scope>
</reference>
<comment type="caution">
    <text evidence="2">The sequence shown here is derived from an EMBL/GenBank/DDBJ whole genome shotgun (WGS) entry which is preliminary data.</text>
</comment>
<name>A0ABP1QUT7_9HEXA</name>
<feature type="transmembrane region" description="Helical" evidence="1">
    <location>
        <begin position="41"/>
        <end position="65"/>
    </location>
</feature>
<keyword evidence="1" id="KW-0472">Membrane</keyword>